<dbReference type="PANTHER" id="PTHR36766">
    <property type="entry name" value="PLANT BROAD-SPECTRUM MILDEW RESISTANCE PROTEIN RPW8"/>
    <property type="match status" value="1"/>
</dbReference>
<comment type="caution">
    <text evidence="9">The sequence shown here is derived from an EMBL/GenBank/DDBJ whole genome shotgun (WGS) entry which is preliminary data.</text>
</comment>
<dbReference type="InterPro" id="IPR032675">
    <property type="entry name" value="LRR_dom_sf"/>
</dbReference>
<keyword evidence="4" id="KW-0067">ATP-binding</keyword>
<feature type="domain" description="Disease resistance protein winged helix" evidence="7">
    <location>
        <begin position="434"/>
        <end position="504"/>
    </location>
</feature>
<gene>
    <name evidence="9" type="ORF">BT93_L1698</name>
</gene>
<evidence type="ECO:0000256" key="4">
    <source>
        <dbReference type="ARBA" id="ARBA00022840"/>
    </source>
</evidence>
<dbReference type="PANTHER" id="PTHR36766:SF61">
    <property type="entry name" value="NB-ARC DOMAIN DISEASE RESISTANCE PROTEIN"/>
    <property type="match status" value="1"/>
</dbReference>
<dbReference type="Gene3D" id="3.80.10.10">
    <property type="entry name" value="Ribonuclease Inhibitor"/>
    <property type="match status" value="1"/>
</dbReference>
<name>A0A8T0D0P8_CORYI</name>
<dbReference type="FunFam" id="1.10.10.10:FF:000322">
    <property type="entry name" value="Probable disease resistance protein At1g63360"/>
    <property type="match status" value="1"/>
</dbReference>
<evidence type="ECO:0000256" key="1">
    <source>
        <dbReference type="ARBA" id="ARBA00022737"/>
    </source>
</evidence>
<dbReference type="GO" id="GO:0051707">
    <property type="term" value="P:response to other organism"/>
    <property type="evidence" value="ECO:0007669"/>
    <property type="project" value="UniProtKB-ARBA"/>
</dbReference>
<dbReference type="InterPro" id="IPR002182">
    <property type="entry name" value="NB-ARC"/>
</dbReference>
<proteinExistence type="predicted"/>
<dbReference type="Gene3D" id="1.10.10.10">
    <property type="entry name" value="Winged helix-like DNA-binding domain superfamily/Winged helix DNA-binding domain"/>
    <property type="match status" value="1"/>
</dbReference>
<keyword evidence="10" id="KW-1185">Reference proteome</keyword>
<feature type="domain" description="Disease resistance R13L4/SHOC-2-like LRR" evidence="8">
    <location>
        <begin position="573"/>
        <end position="779"/>
    </location>
</feature>
<dbReference type="InterPro" id="IPR036388">
    <property type="entry name" value="WH-like_DNA-bd_sf"/>
</dbReference>
<keyword evidence="2" id="KW-0547">Nucleotide-binding</keyword>
<dbReference type="Pfam" id="PF23559">
    <property type="entry name" value="WHD_DRP"/>
    <property type="match status" value="1"/>
</dbReference>
<sequence>MTEVVSSILGPLVEKLTSSAVGEIQLVCGVKDDQEKLKSKLEFIQTVLADAEQKQIKDQAVRLWLSKLKTFCYDAEDVLDEFEAGALWRRARSTGHFTLKRKVRSMSSWISKFILQFKMAHEMKELRKRLDGIDEERARFNLSTLHYEKTIVPRRETHSFVPASNVIGRNKEKESIIELLRRSDDAGSEIIAVVPIIGMGGTGKTTLAKLVYNDERIKEHFENKQAWVSMPLEFDIKIIIRDTVKSLSGEAKSLSGQSKFDNWSLDELQNHLRNLVESRRCLFVMDDVWAMRMEDWLELRDLLGGLSKGSKFIMTSRNQAIANIMGTVPSFNLANLSQEDSLTLFVKYAFHHGQEKNHPDLMEIGKEIVSKCGGNPMAVKSLGSLLYSKNNRRDWEHVRDSEMWQLQTDILPSLRISYDLMPSHLKRCFAYCSIFPKNYEFSNFEMIQLWISIGFIQSSGNNQEPEEIGRQYLEELISRSFFDVVMYLHPYLSFKIHDLIYELAISVAQTESSNIKVWTQDISPRTWHISFPDSSDVPKDELRGCLSKLSRVRTIICKVLGSSDSMDFFLETCISRFKHLRVLWLENSSFGLLPSSIGGLKHLRILNLHGNRKIKKLPKSVYELRSLQTLDLGSCDELEELPANIKNMISLRALDITTKQQHFPKSGIGCLTSLRWLIISECKYLEALFDDIQSLTSLRKLFIGECPKLASLPQGIKNLKALEDLWIWDCESLRLPEEESNEPRSTSRLQSFFIMELPKIVSLPGWLEGSASTLQRIRINDCPKLRELPEWLPNCSSLRTLEIEDCPELSSLPDGVRLIPTLTKLRISDCEELSSCGEEDD</sequence>
<dbReference type="Pfam" id="PF18052">
    <property type="entry name" value="Rx_N"/>
    <property type="match status" value="1"/>
</dbReference>
<dbReference type="GO" id="GO:0043531">
    <property type="term" value="F:ADP binding"/>
    <property type="evidence" value="ECO:0007669"/>
    <property type="project" value="InterPro"/>
</dbReference>
<dbReference type="Gene3D" id="1.10.8.430">
    <property type="entry name" value="Helical domain of apoptotic protease-activating factors"/>
    <property type="match status" value="1"/>
</dbReference>
<evidence type="ECO:0000256" key="2">
    <source>
        <dbReference type="ARBA" id="ARBA00022741"/>
    </source>
</evidence>
<protein>
    <recommendedName>
        <fullName evidence="11">Disease resistance protein RGA3</fullName>
    </recommendedName>
</protein>
<dbReference type="Gramene" id="rna-gnl|WGS:JABURB|Cocit.L1698.1">
    <property type="protein sequence ID" value="cds-KAF7852005.1"/>
    <property type="gene ID" value="gene-BT93_L1698"/>
</dbReference>
<dbReference type="Pfam" id="PF23598">
    <property type="entry name" value="LRR_14"/>
    <property type="match status" value="1"/>
</dbReference>
<dbReference type="Pfam" id="PF00931">
    <property type="entry name" value="NB-ARC"/>
    <property type="match status" value="1"/>
</dbReference>
<dbReference type="Proteomes" id="UP000806378">
    <property type="component" value="Unassembled WGS sequence"/>
</dbReference>
<dbReference type="Gene3D" id="3.40.50.300">
    <property type="entry name" value="P-loop containing nucleotide triphosphate hydrolases"/>
    <property type="match status" value="1"/>
</dbReference>
<dbReference type="InterPro" id="IPR027417">
    <property type="entry name" value="P-loop_NTPase"/>
</dbReference>
<dbReference type="GO" id="GO:0005524">
    <property type="term" value="F:ATP binding"/>
    <property type="evidence" value="ECO:0007669"/>
    <property type="project" value="UniProtKB-KW"/>
</dbReference>
<evidence type="ECO:0000259" key="7">
    <source>
        <dbReference type="Pfam" id="PF23559"/>
    </source>
</evidence>
<evidence type="ECO:0000259" key="5">
    <source>
        <dbReference type="Pfam" id="PF00931"/>
    </source>
</evidence>
<evidence type="ECO:0000256" key="3">
    <source>
        <dbReference type="ARBA" id="ARBA00022821"/>
    </source>
</evidence>
<dbReference type="SUPFAM" id="SSF52540">
    <property type="entry name" value="P-loop containing nucleoside triphosphate hydrolases"/>
    <property type="match status" value="1"/>
</dbReference>
<dbReference type="OrthoDB" id="2018467at2759"/>
<reference evidence="9" key="1">
    <citation type="submission" date="2020-05" db="EMBL/GenBank/DDBJ databases">
        <title>WGS assembly of Corymbia citriodora subspecies variegata.</title>
        <authorList>
            <person name="Barry K."/>
            <person name="Hundley H."/>
            <person name="Shu S."/>
            <person name="Jenkins J."/>
            <person name="Grimwood J."/>
            <person name="Baten A."/>
        </authorList>
    </citation>
    <scope>NUCLEOTIDE SEQUENCE</scope>
    <source>
        <strain evidence="9">CV2-018</strain>
    </source>
</reference>
<evidence type="ECO:0000313" key="9">
    <source>
        <dbReference type="EMBL" id="KAF7852005.1"/>
    </source>
</evidence>
<dbReference type="SUPFAM" id="SSF52058">
    <property type="entry name" value="L domain-like"/>
    <property type="match status" value="1"/>
</dbReference>
<keyword evidence="1" id="KW-0677">Repeat</keyword>
<feature type="domain" description="NB-ARC" evidence="5">
    <location>
        <begin position="170"/>
        <end position="352"/>
    </location>
</feature>
<dbReference type="InterPro" id="IPR042197">
    <property type="entry name" value="Apaf_helical"/>
</dbReference>
<dbReference type="EMBL" id="MU089522">
    <property type="protein sequence ID" value="KAF7852005.1"/>
    <property type="molecule type" value="Genomic_DNA"/>
</dbReference>
<evidence type="ECO:0000259" key="6">
    <source>
        <dbReference type="Pfam" id="PF18052"/>
    </source>
</evidence>
<dbReference type="AlphaFoldDB" id="A0A8T0D0P8"/>
<dbReference type="InterPro" id="IPR055414">
    <property type="entry name" value="LRR_R13L4/SHOC2-like"/>
</dbReference>
<keyword evidence="3" id="KW-0611">Plant defense</keyword>
<dbReference type="InterPro" id="IPR038005">
    <property type="entry name" value="RX-like_CC"/>
</dbReference>
<dbReference type="GO" id="GO:0006952">
    <property type="term" value="P:defense response"/>
    <property type="evidence" value="ECO:0007669"/>
    <property type="project" value="UniProtKB-KW"/>
</dbReference>
<dbReference type="CDD" id="cd14798">
    <property type="entry name" value="RX-CC_like"/>
    <property type="match status" value="1"/>
</dbReference>
<evidence type="ECO:0000259" key="8">
    <source>
        <dbReference type="Pfam" id="PF23598"/>
    </source>
</evidence>
<organism evidence="9 10">
    <name type="scientific">Corymbia citriodora subsp. variegata</name>
    <dbReference type="NCBI Taxonomy" id="360336"/>
    <lineage>
        <taxon>Eukaryota</taxon>
        <taxon>Viridiplantae</taxon>
        <taxon>Streptophyta</taxon>
        <taxon>Embryophyta</taxon>
        <taxon>Tracheophyta</taxon>
        <taxon>Spermatophyta</taxon>
        <taxon>Magnoliopsida</taxon>
        <taxon>eudicotyledons</taxon>
        <taxon>Gunneridae</taxon>
        <taxon>Pentapetalae</taxon>
        <taxon>rosids</taxon>
        <taxon>malvids</taxon>
        <taxon>Myrtales</taxon>
        <taxon>Myrtaceae</taxon>
        <taxon>Myrtoideae</taxon>
        <taxon>Eucalypteae</taxon>
        <taxon>Corymbia</taxon>
    </lineage>
</organism>
<dbReference type="PRINTS" id="PR00364">
    <property type="entry name" value="DISEASERSIST"/>
</dbReference>
<evidence type="ECO:0008006" key="11">
    <source>
        <dbReference type="Google" id="ProtNLM"/>
    </source>
</evidence>
<feature type="domain" description="Disease resistance N-terminal" evidence="6">
    <location>
        <begin position="9"/>
        <end position="93"/>
    </location>
</feature>
<dbReference type="InterPro" id="IPR041118">
    <property type="entry name" value="Rx_N"/>
</dbReference>
<accession>A0A8T0D0P8</accession>
<dbReference type="Gene3D" id="1.20.5.4130">
    <property type="match status" value="1"/>
</dbReference>
<dbReference type="InterPro" id="IPR058922">
    <property type="entry name" value="WHD_DRP"/>
</dbReference>
<evidence type="ECO:0000313" key="10">
    <source>
        <dbReference type="Proteomes" id="UP000806378"/>
    </source>
</evidence>